<dbReference type="GO" id="GO:0036431">
    <property type="term" value="F:dCMP kinase activity"/>
    <property type="evidence" value="ECO:0007669"/>
    <property type="project" value="InterPro"/>
</dbReference>
<dbReference type="GO" id="GO:0005524">
    <property type="term" value="F:ATP binding"/>
    <property type="evidence" value="ECO:0007669"/>
    <property type="project" value="UniProtKB-UniRule"/>
</dbReference>
<comment type="catalytic activity">
    <reaction evidence="9 10">
        <text>CMP + ATP = CDP + ADP</text>
        <dbReference type="Rhea" id="RHEA:11600"/>
        <dbReference type="ChEBI" id="CHEBI:30616"/>
        <dbReference type="ChEBI" id="CHEBI:58069"/>
        <dbReference type="ChEBI" id="CHEBI:60377"/>
        <dbReference type="ChEBI" id="CHEBI:456216"/>
        <dbReference type="EC" id="2.7.4.25"/>
    </reaction>
</comment>
<evidence type="ECO:0000256" key="6">
    <source>
        <dbReference type="ARBA" id="ARBA00022777"/>
    </source>
</evidence>
<keyword evidence="5 10" id="KW-0547">Nucleotide-binding</keyword>
<keyword evidence="4 10" id="KW-0808">Transferase</keyword>
<dbReference type="SUPFAM" id="SSF52540">
    <property type="entry name" value="P-loop containing nucleoside triphosphate hydrolases"/>
    <property type="match status" value="1"/>
</dbReference>
<evidence type="ECO:0000256" key="2">
    <source>
        <dbReference type="ARBA" id="ARBA00011005"/>
    </source>
</evidence>
<protein>
    <recommendedName>
        <fullName evidence="10">Cytidylate kinase</fullName>
        <shortName evidence="10">CK</shortName>
        <ecNumber evidence="10">2.7.4.25</ecNumber>
    </recommendedName>
    <alternativeName>
        <fullName evidence="10">Cytidine monophosphate kinase</fullName>
        <shortName evidence="10">CMP kinase</shortName>
    </alternativeName>
</protein>
<dbReference type="Gene3D" id="3.40.50.300">
    <property type="entry name" value="P-loop containing nucleotide triphosphate hydrolases"/>
    <property type="match status" value="1"/>
</dbReference>
<dbReference type="GO" id="GO:0005737">
    <property type="term" value="C:cytoplasm"/>
    <property type="evidence" value="ECO:0007669"/>
    <property type="project" value="UniProtKB-SubCell"/>
</dbReference>
<keyword evidence="7 10" id="KW-0067">ATP-binding</keyword>
<dbReference type="AlphaFoldDB" id="A0AAV3SXA3"/>
<gene>
    <name evidence="10" type="primary">cmk</name>
    <name evidence="11" type="ORF">GCM10009019_04210</name>
</gene>
<keyword evidence="3 10" id="KW-0963">Cytoplasm</keyword>
<dbReference type="RefSeq" id="WP_227261864.1">
    <property type="nucleotide sequence ID" value="NZ_BAAADU010000002.1"/>
</dbReference>
<dbReference type="InterPro" id="IPR027417">
    <property type="entry name" value="P-loop_NTPase"/>
</dbReference>
<dbReference type="Pfam" id="PF13189">
    <property type="entry name" value="Cytidylate_kin2"/>
    <property type="match status" value="1"/>
</dbReference>
<evidence type="ECO:0000256" key="3">
    <source>
        <dbReference type="ARBA" id="ARBA00022490"/>
    </source>
</evidence>
<evidence type="ECO:0000256" key="4">
    <source>
        <dbReference type="ARBA" id="ARBA00022679"/>
    </source>
</evidence>
<feature type="binding site" evidence="10">
    <location>
        <begin position="7"/>
        <end position="15"/>
    </location>
    <ligand>
        <name>ATP</name>
        <dbReference type="ChEBI" id="CHEBI:30616"/>
    </ligand>
</feature>
<evidence type="ECO:0000256" key="1">
    <source>
        <dbReference type="ARBA" id="ARBA00004496"/>
    </source>
</evidence>
<comment type="similarity">
    <text evidence="2 10">Belongs to the cytidylate kinase family. Type 2 subfamily.</text>
</comment>
<dbReference type="Proteomes" id="UP001500194">
    <property type="component" value="Unassembled WGS sequence"/>
</dbReference>
<keyword evidence="6 10" id="KW-0418">Kinase</keyword>
<evidence type="ECO:0000313" key="11">
    <source>
        <dbReference type="EMBL" id="GAA0645261.1"/>
    </source>
</evidence>
<comment type="catalytic activity">
    <reaction evidence="8 10">
        <text>dCMP + ATP = dCDP + ADP</text>
        <dbReference type="Rhea" id="RHEA:25094"/>
        <dbReference type="ChEBI" id="CHEBI:30616"/>
        <dbReference type="ChEBI" id="CHEBI:57566"/>
        <dbReference type="ChEBI" id="CHEBI:58593"/>
        <dbReference type="ChEBI" id="CHEBI:456216"/>
        <dbReference type="EC" id="2.7.4.25"/>
    </reaction>
</comment>
<evidence type="ECO:0000256" key="10">
    <source>
        <dbReference type="HAMAP-Rule" id="MF_00239"/>
    </source>
</evidence>
<dbReference type="InterPro" id="IPR011994">
    <property type="entry name" value="Cytidylate_kinase_dom"/>
</dbReference>
<dbReference type="CDD" id="cd02020">
    <property type="entry name" value="CMPK"/>
    <property type="match status" value="1"/>
</dbReference>
<accession>A0AAV3SXA3</accession>
<sequence>MLITISGPPGCGKSTNAAALADALDYEHVSGGDIFRALADERGLSLAEFNELAETDDQIDRDLDQQLRETARTHDDLVLESRLAGWMAGEYADLKIWLDASLEVRAERIAEREDKSVADALAETEEREESETARYREYYGIDFDDRSIYDLAVNTARWGEDATLDLLLAAVERYDPSADEGATPVEGVTYEF</sequence>
<evidence type="ECO:0000256" key="8">
    <source>
        <dbReference type="ARBA" id="ARBA00047615"/>
    </source>
</evidence>
<organism evidence="11 12">
    <name type="scientific">Salarchaeum japonicum</name>
    <dbReference type="NCBI Taxonomy" id="555573"/>
    <lineage>
        <taxon>Archaea</taxon>
        <taxon>Methanobacteriati</taxon>
        <taxon>Methanobacteriota</taxon>
        <taxon>Stenosarchaea group</taxon>
        <taxon>Halobacteria</taxon>
        <taxon>Halobacteriales</taxon>
        <taxon>Halobacteriaceae</taxon>
    </lineage>
</organism>
<name>A0AAV3SXA3_9EURY</name>
<dbReference type="GeneID" id="68572464"/>
<evidence type="ECO:0000256" key="5">
    <source>
        <dbReference type="ARBA" id="ARBA00022741"/>
    </source>
</evidence>
<reference evidence="11 12" key="1">
    <citation type="journal article" date="2019" name="Int. J. Syst. Evol. Microbiol.">
        <title>The Global Catalogue of Microorganisms (GCM) 10K type strain sequencing project: providing services to taxonomists for standard genome sequencing and annotation.</title>
        <authorList>
            <consortium name="The Broad Institute Genomics Platform"/>
            <consortium name="The Broad Institute Genome Sequencing Center for Infectious Disease"/>
            <person name="Wu L."/>
            <person name="Ma J."/>
        </authorList>
    </citation>
    <scope>NUCLEOTIDE SEQUENCE [LARGE SCALE GENOMIC DNA]</scope>
    <source>
        <strain evidence="11 12">JCM 16327</strain>
    </source>
</reference>
<evidence type="ECO:0000313" key="12">
    <source>
        <dbReference type="Proteomes" id="UP001500194"/>
    </source>
</evidence>
<dbReference type="InterPro" id="IPR011892">
    <property type="entry name" value="Cyt_kin_arch"/>
</dbReference>
<proteinExistence type="inferred from homology"/>
<dbReference type="EMBL" id="BAAADU010000002">
    <property type="protein sequence ID" value="GAA0645261.1"/>
    <property type="molecule type" value="Genomic_DNA"/>
</dbReference>
<dbReference type="NCBIfam" id="TIGR02173">
    <property type="entry name" value="cyt_kin_arch"/>
    <property type="match status" value="1"/>
</dbReference>
<comment type="subcellular location">
    <subcellularLocation>
        <location evidence="1 10">Cytoplasm</location>
    </subcellularLocation>
</comment>
<keyword evidence="12" id="KW-1185">Reference proteome</keyword>
<evidence type="ECO:0000256" key="9">
    <source>
        <dbReference type="ARBA" id="ARBA00048478"/>
    </source>
</evidence>
<comment type="caution">
    <text evidence="11">The sequence shown here is derived from an EMBL/GenBank/DDBJ whole genome shotgun (WGS) entry which is preliminary data.</text>
</comment>
<evidence type="ECO:0000256" key="7">
    <source>
        <dbReference type="ARBA" id="ARBA00022840"/>
    </source>
</evidence>
<dbReference type="EC" id="2.7.4.25" evidence="10"/>
<dbReference type="HAMAP" id="MF_00239">
    <property type="entry name" value="Cytidyl_kinase_type2"/>
    <property type="match status" value="1"/>
</dbReference>
<dbReference type="GO" id="GO:0006220">
    <property type="term" value="P:pyrimidine nucleotide metabolic process"/>
    <property type="evidence" value="ECO:0007669"/>
    <property type="project" value="UniProtKB-UniRule"/>
</dbReference>